<protein>
    <submittedName>
        <fullName evidence="2">Uncharacterized protein</fullName>
    </submittedName>
</protein>
<feature type="transmembrane region" description="Helical" evidence="1">
    <location>
        <begin position="56"/>
        <end position="81"/>
    </location>
</feature>
<comment type="caution">
    <text evidence="2">The sequence shown here is derived from an EMBL/GenBank/DDBJ whole genome shotgun (WGS) entry which is preliminary data.</text>
</comment>
<evidence type="ECO:0000313" key="2">
    <source>
        <dbReference type="EMBL" id="MDW0116646.1"/>
    </source>
</evidence>
<keyword evidence="3" id="KW-1185">Reference proteome</keyword>
<feature type="transmembrane region" description="Helical" evidence="1">
    <location>
        <begin position="12"/>
        <end position="36"/>
    </location>
</feature>
<keyword evidence="1" id="KW-0812">Transmembrane</keyword>
<name>A0AAW9AAM6_9BACL</name>
<proteinExistence type="predicted"/>
<evidence type="ECO:0000256" key="1">
    <source>
        <dbReference type="SAM" id="Phobius"/>
    </source>
</evidence>
<dbReference type="Proteomes" id="UP001271648">
    <property type="component" value="Unassembled WGS sequence"/>
</dbReference>
<keyword evidence="1" id="KW-1133">Transmembrane helix</keyword>
<gene>
    <name evidence="2" type="ORF">QTL97_06840</name>
</gene>
<dbReference type="AlphaFoldDB" id="A0AAW9AAM6"/>
<accession>A0AAW9AAM6</accession>
<reference evidence="2 3" key="1">
    <citation type="submission" date="2023-06" db="EMBL/GenBank/DDBJ databases">
        <title>Sporosarcina sp. nov., isolated from Korean traditional fermented seafood 'Jeotgal'.</title>
        <authorList>
            <person name="Yang A.I."/>
            <person name="Shin N.-R."/>
        </authorList>
    </citation>
    <scope>NUCLEOTIDE SEQUENCE [LARGE SCALE GENOMIC DNA]</scope>
    <source>
        <strain evidence="2 3">KCTC43456</strain>
    </source>
</reference>
<keyword evidence="1" id="KW-0472">Membrane</keyword>
<dbReference type="RefSeq" id="WP_317940502.1">
    <property type="nucleotide sequence ID" value="NZ_JAUBDJ010000003.1"/>
</dbReference>
<dbReference type="EMBL" id="JAUBDJ010000003">
    <property type="protein sequence ID" value="MDW0116646.1"/>
    <property type="molecule type" value="Genomic_DNA"/>
</dbReference>
<organism evidence="2 3">
    <name type="scientific">Sporosarcina thermotolerans</name>
    <dbReference type="NCBI Taxonomy" id="633404"/>
    <lineage>
        <taxon>Bacteria</taxon>
        <taxon>Bacillati</taxon>
        <taxon>Bacillota</taxon>
        <taxon>Bacilli</taxon>
        <taxon>Bacillales</taxon>
        <taxon>Caryophanaceae</taxon>
        <taxon>Sporosarcina</taxon>
    </lineage>
</organism>
<sequence>MKKIFIKQSLMGYAIKVAGVVVMVWGVIQGIFTLVMMSQMGGHMNEWGEWQYSSGLSGAALFGFIGIIATHFLYGLLIIGFGEVIDLLQRIYFRLHPEAEQQWVKEQEEKEVVPPNY</sequence>
<evidence type="ECO:0000313" key="3">
    <source>
        <dbReference type="Proteomes" id="UP001271648"/>
    </source>
</evidence>